<feature type="domain" description="GGDEF" evidence="5">
    <location>
        <begin position="289"/>
        <end position="422"/>
    </location>
</feature>
<dbReference type="Pfam" id="PF00989">
    <property type="entry name" value="PAS"/>
    <property type="match status" value="1"/>
</dbReference>
<dbReference type="Gene3D" id="3.20.20.450">
    <property type="entry name" value="EAL domain"/>
    <property type="match status" value="1"/>
</dbReference>
<protein>
    <submittedName>
        <fullName evidence="6">Diguanylate cyclase/phosphodiesterase with PAS/PAC sensor(S)</fullName>
    </submittedName>
</protein>
<dbReference type="EMBL" id="LT837803">
    <property type="protein sequence ID" value="SMB25821.1"/>
    <property type="molecule type" value="Genomic_DNA"/>
</dbReference>
<dbReference type="InterPro" id="IPR013767">
    <property type="entry name" value="PAS_fold"/>
</dbReference>
<dbReference type="PANTHER" id="PTHR44757:SF2">
    <property type="entry name" value="BIOFILM ARCHITECTURE MAINTENANCE PROTEIN MBAA"/>
    <property type="match status" value="1"/>
</dbReference>
<dbReference type="Pfam" id="PF00990">
    <property type="entry name" value="GGDEF"/>
    <property type="match status" value="1"/>
</dbReference>
<dbReference type="Pfam" id="PF00563">
    <property type="entry name" value="EAL"/>
    <property type="match status" value="1"/>
</dbReference>
<keyword evidence="7" id="KW-1185">Reference proteome</keyword>
<feature type="domain" description="PAS" evidence="2">
    <location>
        <begin position="138"/>
        <end position="208"/>
    </location>
</feature>
<evidence type="ECO:0000259" key="5">
    <source>
        <dbReference type="PROSITE" id="PS50887"/>
    </source>
</evidence>
<feature type="domain" description="EAL" evidence="4">
    <location>
        <begin position="431"/>
        <end position="685"/>
    </location>
</feature>
<evidence type="ECO:0000313" key="6">
    <source>
        <dbReference type="EMBL" id="SMB25821.1"/>
    </source>
</evidence>
<reference evidence="6" key="1">
    <citation type="submission" date="2017-03" db="EMBL/GenBank/DDBJ databases">
        <authorList>
            <consortium name="AG Boll"/>
        </authorList>
    </citation>
    <scope>NUCLEOTIDE SEQUENCE [LARGE SCALE GENOMIC DNA]</scope>
    <source>
        <strain evidence="6">Chol</strain>
    </source>
</reference>
<dbReference type="InterPro" id="IPR000160">
    <property type="entry name" value="GGDEF_dom"/>
</dbReference>
<dbReference type="GO" id="GO:0071732">
    <property type="term" value="P:cellular response to nitric oxide"/>
    <property type="evidence" value="ECO:0007669"/>
    <property type="project" value="UniProtKB-ARBA"/>
</dbReference>
<dbReference type="SUPFAM" id="SSF55073">
    <property type="entry name" value="Nucleotide cyclase"/>
    <property type="match status" value="1"/>
</dbReference>
<dbReference type="CDD" id="cd01948">
    <property type="entry name" value="EAL"/>
    <property type="match status" value="1"/>
</dbReference>
<dbReference type="Pfam" id="PF13426">
    <property type="entry name" value="PAS_9"/>
    <property type="match status" value="1"/>
</dbReference>
<dbReference type="FunFam" id="3.30.70.270:FF:000001">
    <property type="entry name" value="Diguanylate cyclase domain protein"/>
    <property type="match status" value="1"/>
</dbReference>
<dbReference type="CDD" id="cd00130">
    <property type="entry name" value="PAS"/>
    <property type="match status" value="2"/>
</dbReference>
<organism evidence="6 7">
    <name type="scientific">Sterolibacterium denitrificans</name>
    <dbReference type="NCBI Taxonomy" id="157592"/>
    <lineage>
        <taxon>Bacteria</taxon>
        <taxon>Pseudomonadati</taxon>
        <taxon>Pseudomonadota</taxon>
        <taxon>Betaproteobacteria</taxon>
        <taxon>Nitrosomonadales</taxon>
        <taxon>Sterolibacteriaceae</taxon>
        <taxon>Sterolibacterium</taxon>
    </lineage>
</organism>
<dbReference type="NCBIfam" id="TIGR00229">
    <property type="entry name" value="sensory_box"/>
    <property type="match status" value="2"/>
</dbReference>
<dbReference type="PROSITE" id="PS50112">
    <property type="entry name" value="PAS"/>
    <property type="match status" value="1"/>
</dbReference>
<dbReference type="SMART" id="SM00091">
    <property type="entry name" value="PAS"/>
    <property type="match status" value="2"/>
</dbReference>
<dbReference type="RefSeq" id="WP_154716539.1">
    <property type="nucleotide sequence ID" value="NZ_LT837803.1"/>
</dbReference>
<evidence type="ECO:0000259" key="3">
    <source>
        <dbReference type="PROSITE" id="PS50113"/>
    </source>
</evidence>
<evidence type="ECO:0000259" key="4">
    <source>
        <dbReference type="PROSITE" id="PS50883"/>
    </source>
</evidence>
<sequence length="685" mass="76157">MSDHLVDSDGNWFKQLFEASPDPTWIIEGNRFVECNAAAVRFLGYPSRDDLLNSHPSRLSPPQQPDGEDSFAKAERMMALAMENGLHRFEWMHRKMDGSDFLAEVTLSSIHHQGRTIIYCVWRDITERKLTEVLLQKSESRLKGILEGAADAILITNRQGCYQYANQQALRLLGYSPQELVGRSILDITLESEHSAIQLGFQELLESGELRQELHLITVDGQAIPVELNACLLADGSCFGSCRDIRERKAAEANINYMAHHDTLTGLLNRRSLTERLEQALATAKRESHPLAVLLLDLDRFKATNDTLGHAAGDALLIDVADRLKASLRNSDILARLGGDEFVIVLAEIDDAPNTARMAEKMLTTLGQPYLIDGHQVHITPSIGIAFFPIDGEDSGTLMRHADSAMYHAKSQGRNNVQFFSPELDLFAMRRMRMEHDLREALASRSFELHYQPQVDARSRTIVGVEALVRWRNSARETIMPGEFIEIAEQSGLILPLGECVIDEACRQLRIWRDQGYTALRMAVNLSALQLRSANLLDFVAATLLKHEIGGEHLELEITESMVMDNPGACIAKLRALRDMGIHLAIDDFGTGYSSLSNLRLMPIHSLKIDRSFVRNIESDSDDLVICTATIALAHNLGLKVVAEGVETSAQRDLLAGHGCDVLQGYLFSKPVDAAAMDALLAVSY</sequence>
<dbReference type="NCBIfam" id="TIGR00254">
    <property type="entry name" value="GGDEF"/>
    <property type="match status" value="1"/>
</dbReference>
<evidence type="ECO:0000313" key="7">
    <source>
        <dbReference type="Proteomes" id="UP000242886"/>
    </source>
</evidence>
<dbReference type="PIRSF" id="PIRSF005925">
    <property type="entry name" value="Dos"/>
    <property type="match status" value="1"/>
</dbReference>
<dbReference type="Gene3D" id="3.30.450.20">
    <property type="entry name" value="PAS domain"/>
    <property type="match status" value="2"/>
</dbReference>
<dbReference type="SMART" id="SM00052">
    <property type="entry name" value="EAL"/>
    <property type="match status" value="1"/>
</dbReference>
<gene>
    <name evidence="6" type="ORF">SDENCHOL_11353</name>
</gene>
<dbReference type="SUPFAM" id="SSF141868">
    <property type="entry name" value="EAL domain-like"/>
    <property type="match status" value="1"/>
</dbReference>
<dbReference type="Gene3D" id="3.30.70.270">
    <property type="match status" value="1"/>
</dbReference>
<dbReference type="GO" id="GO:0071111">
    <property type="term" value="F:cyclic-guanylate-specific phosphodiesterase activity"/>
    <property type="evidence" value="ECO:0007669"/>
    <property type="project" value="UniProtKB-EC"/>
</dbReference>
<dbReference type="InterPro" id="IPR000700">
    <property type="entry name" value="PAS-assoc_C"/>
</dbReference>
<proteinExistence type="predicted"/>
<dbReference type="InterPro" id="IPR043128">
    <property type="entry name" value="Rev_trsase/Diguanyl_cyclase"/>
</dbReference>
<dbReference type="InterPro" id="IPR000014">
    <property type="entry name" value="PAS"/>
</dbReference>
<dbReference type="SMART" id="SM00267">
    <property type="entry name" value="GGDEF"/>
    <property type="match status" value="1"/>
</dbReference>
<dbReference type="InterPro" id="IPR052155">
    <property type="entry name" value="Biofilm_reg_signaling"/>
</dbReference>
<dbReference type="InterPro" id="IPR035919">
    <property type="entry name" value="EAL_sf"/>
</dbReference>
<dbReference type="InterPro" id="IPR029787">
    <property type="entry name" value="Nucleotide_cyclase"/>
</dbReference>
<dbReference type="InterPro" id="IPR001633">
    <property type="entry name" value="EAL_dom"/>
</dbReference>
<dbReference type="Proteomes" id="UP000242886">
    <property type="component" value="Chromosome SDENCHOL"/>
</dbReference>
<dbReference type="FunFam" id="3.20.20.450:FF:000001">
    <property type="entry name" value="Cyclic di-GMP phosphodiesterase yahA"/>
    <property type="match status" value="1"/>
</dbReference>
<dbReference type="PROSITE" id="PS50113">
    <property type="entry name" value="PAC"/>
    <property type="match status" value="1"/>
</dbReference>
<dbReference type="AlphaFoldDB" id="A0A7Z7HQS0"/>
<dbReference type="InterPro" id="IPR012226">
    <property type="entry name" value="Diguanyl_cyclase/Pdiesterase"/>
</dbReference>
<dbReference type="SUPFAM" id="SSF55785">
    <property type="entry name" value="PYP-like sensor domain (PAS domain)"/>
    <property type="match status" value="2"/>
</dbReference>
<dbReference type="CDD" id="cd01949">
    <property type="entry name" value="GGDEF"/>
    <property type="match status" value="1"/>
</dbReference>
<comment type="catalytic activity">
    <reaction evidence="1">
        <text>3',3'-c-di-GMP + H2O = 5'-phosphoguanylyl(3'-&gt;5')guanosine + H(+)</text>
        <dbReference type="Rhea" id="RHEA:24902"/>
        <dbReference type="ChEBI" id="CHEBI:15377"/>
        <dbReference type="ChEBI" id="CHEBI:15378"/>
        <dbReference type="ChEBI" id="CHEBI:58754"/>
        <dbReference type="ChEBI" id="CHEBI:58805"/>
        <dbReference type="EC" id="3.1.4.52"/>
    </reaction>
    <physiologicalReaction direction="left-to-right" evidence="1">
        <dbReference type="Rhea" id="RHEA:24903"/>
    </physiologicalReaction>
</comment>
<dbReference type="PROSITE" id="PS50883">
    <property type="entry name" value="EAL"/>
    <property type="match status" value="1"/>
</dbReference>
<dbReference type="InterPro" id="IPR035965">
    <property type="entry name" value="PAS-like_dom_sf"/>
</dbReference>
<dbReference type="PANTHER" id="PTHR44757">
    <property type="entry name" value="DIGUANYLATE CYCLASE DGCP"/>
    <property type="match status" value="1"/>
</dbReference>
<evidence type="ECO:0000259" key="2">
    <source>
        <dbReference type="PROSITE" id="PS50112"/>
    </source>
</evidence>
<accession>A0A7Z7HQS0</accession>
<evidence type="ECO:0000256" key="1">
    <source>
        <dbReference type="ARBA" id="ARBA00051114"/>
    </source>
</evidence>
<name>A0A7Z7HQS0_9PROT</name>
<feature type="domain" description="PAC" evidence="3">
    <location>
        <begin position="87"/>
        <end position="137"/>
    </location>
</feature>
<dbReference type="PROSITE" id="PS50887">
    <property type="entry name" value="GGDEF"/>
    <property type="match status" value="1"/>
</dbReference>